<reference evidence="2" key="1">
    <citation type="submission" date="2014-09" db="EMBL/GenBank/DDBJ databases">
        <authorList>
            <person name="Magalhaes I.L.F."/>
            <person name="Oliveira U."/>
            <person name="Santos F.R."/>
            <person name="Vidigal T.H.D.A."/>
            <person name="Brescovit A.D."/>
            <person name="Santos A.J."/>
        </authorList>
    </citation>
    <scope>NUCLEOTIDE SEQUENCE</scope>
    <source>
        <tissue evidence="2">Shoot tissue taken approximately 20 cm above the soil surface</tissue>
    </source>
</reference>
<dbReference type="AlphaFoldDB" id="A0A0A8Z1Y5"/>
<keyword evidence="1" id="KW-1133">Transmembrane helix</keyword>
<evidence type="ECO:0000256" key="1">
    <source>
        <dbReference type="SAM" id="Phobius"/>
    </source>
</evidence>
<keyword evidence="1" id="KW-0472">Membrane</keyword>
<dbReference type="EMBL" id="GBRH01264481">
    <property type="protein sequence ID" value="JAD33414.1"/>
    <property type="molecule type" value="Transcribed_RNA"/>
</dbReference>
<evidence type="ECO:0000313" key="2">
    <source>
        <dbReference type="EMBL" id="JAD33414.1"/>
    </source>
</evidence>
<sequence length="44" mass="4896">MALHDLVGSRVYLPIFLSGDGICYIKLFLRISVASLMNTIIKNV</sequence>
<reference evidence="2" key="2">
    <citation type="journal article" date="2015" name="Data Brief">
        <title>Shoot transcriptome of the giant reed, Arundo donax.</title>
        <authorList>
            <person name="Barrero R.A."/>
            <person name="Guerrero F.D."/>
            <person name="Moolhuijzen P."/>
            <person name="Goolsby J.A."/>
            <person name="Tidwell J."/>
            <person name="Bellgard S.E."/>
            <person name="Bellgard M.I."/>
        </authorList>
    </citation>
    <scope>NUCLEOTIDE SEQUENCE</scope>
    <source>
        <tissue evidence="2">Shoot tissue taken approximately 20 cm above the soil surface</tissue>
    </source>
</reference>
<accession>A0A0A8Z1Y5</accession>
<proteinExistence type="predicted"/>
<name>A0A0A8Z1Y5_ARUDO</name>
<organism evidence="2">
    <name type="scientific">Arundo donax</name>
    <name type="common">Giant reed</name>
    <name type="synonym">Donax arundinaceus</name>
    <dbReference type="NCBI Taxonomy" id="35708"/>
    <lineage>
        <taxon>Eukaryota</taxon>
        <taxon>Viridiplantae</taxon>
        <taxon>Streptophyta</taxon>
        <taxon>Embryophyta</taxon>
        <taxon>Tracheophyta</taxon>
        <taxon>Spermatophyta</taxon>
        <taxon>Magnoliopsida</taxon>
        <taxon>Liliopsida</taxon>
        <taxon>Poales</taxon>
        <taxon>Poaceae</taxon>
        <taxon>PACMAD clade</taxon>
        <taxon>Arundinoideae</taxon>
        <taxon>Arundineae</taxon>
        <taxon>Arundo</taxon>
    </lineage>
</organism>
<protein>
    <submittedName>
        <fullName evidence="2">Uncharacterized protein</fullName>
    </submittedName>
</protein>
<keyword evidence="1" id="KW-0812">Transmembrane</keyword>
<feature type="transmembrane region" description="Helical" evidence="1">
    <location>
        <begin position="12"/>
        <end position="29"/>
    </location>
</feature>